<name>A0A8T1Z2E6_9BRAS</name>
<protein>
    <submittedName>
        <fullName evidence="1">Uncharacterized protein</fullName>
    </submittedName>
</protein>
<proteinExistence type="predicted"/>
<comment type="caution">
    <text evidence="1">The sequence shown here is derived from an EMBL/GenBank/DDBJ whole genome shotgun (WGS) entry which is preliminary data.</text>
</comment>
<sequence length="144" mass="16513">MEKEHSSLFYYDQYSQFSRSSQGCRSLNNFSPFNKFRTSACFFDASIAKSDLQPFKKIRYSSEHGCLTMSFDPPSSCPSTSFLCDLSRKLVRGNAHIPELYTRDLISTIGSRDHYSVDLIPKFRESSSIMNDSKDWGLDLSLQM</sequence>
<dbReference type="EMBL" id="JAEFBK010000011">
    <property type="protein sequence ID" value="KAG7552059.1"/>
    <property type="molecule type" value="Genomic_DNA"/>
</dbReference>
<dbReference type="AlphaFoldDB" id="A0A8T1Z2E6"/>
<organism evidence="1 2">
    <name type="scientific">Arabidopsis thaliana x Arabidopsis arenosa</name>
    <dbReference type="NCBI Taxonomy" id="1240361"/>
    <lineage>
        <taxon>Eukaryota</taxon>
        <taxon>Viridiplantae</taxon>
        <taxon>Streptophyta</taxon>
        <taxon>Embryophyta</taxon>
        <taxon>Tracheophyta</taxon>
        <taxon>Spermatophyta</taxon>
        <taxon>Magnoliopsida</taxon>
        <taxon>eudicotyledons</taxon>
        <taxon>Gunneridae</taxon>
        <taxon>Pentapetalae</taxon>
        <taxon>rosids</taxon>
        <taxon>malvids</taxon>
        <taxon>Brassicales</taxon>
        <taxon>Brassicaceae</taxon>
        <taxon>Camelineae</taxon>
        <taxon>Arabidopsis</taxon>
    </lineage>
</organism>
<dbReference type="Proteomes" id="UP000694240">
    <property type="component" value="Chromosome 11"/>
</dbReference>
<accession>A0A8T1Z2E6</accession>
<gene>
    <name evidence="1" type="ORF">ISN45_Aa06g026720</name>
</gene>
<reference evidence="1 2" key="1">
    <citation type="submission" date="2020-12" db="EMBL/GenBank/DDBJ databases">
        <title>Concerted genomic and epigenomic changes stabilize Arabidopsis allopolyploids.</title>
        <authorList>
            <person name="Chen Z."/>
        </authorList>
    </citation>
    <scope>NUCLEOTIDE SEQUENCE [LARGE SCALE GENOMIC DNA]</scope>
    <source>
        <strain evidence="1">Allo738</strain>
        <tissue evidence="1">Leaf</tissue>
    </source>
</reference>
<evidence type="ECO:0000313" key="1">
    <source>
        <dbReference type="EMBL" id="KAG7552059.1"/>
    </source>
</evidence>
<evidence type="ECO:0000313" key="2">
    <source>
        <dbReference type="Proteomes" id="UP000694240"/>
    </source>
</evidence>
<keyword evidence="2" id="KW-1185">Reference proteome</keyword>